<dbReference type="Gene3D" id="3.30.200.20">
    <property type="entry name" value="Phosphorylase Kinase, domain 1"/>
    <property type="match status" value="1"/>
</dbReference>
<dbReference type="Proteomes" id="UP000623129">
    <property type="component" value="Unassembled WGS sequence"/>
</dbReference>
<organism evidence="2 3">
    <name type="scientific">Carex littledalei</name>
    <dbReference type="NCBI Taxonomy" id="544730"/>
    <lineage>
        <taxon>Eukaryota</taxon>
        <taxon>Viridiplantae</taxon>
        <taxon>Streptophyta</taxon>
        <taxon>Embryophyta</taxon>
        <taxon>Tracheophyta</taxon>
        <taxon>Spermatophyta</taxon>
        <taxon>Magnoliopsida</taxon>
        <taxon>Liliopsida</taxon>
        <taxon>Poales</taxon>
        <taxon>Cyperaceae</taxon>
        <taxon>Cyperoideae</taxon>
        <taxon>Cariceae</taxon>
        <taxon>Carex</taxon>
        <taxon>Carex subgen. Euthyceras</taxon>
    </lineage>
</organism>
<protein>
    <submittedName>
        <fullName evidence="2">LRR receptor-like serine/threonine-protein kinase</fullName>
    </submittedName>
</protein>
<dbReference type="InterPro" id="IPR011009">
    <property type="entry name" value="Kinase-like_dom_sf"/>
</dbReference>
<dbReference type="InterPro" id="IPR017441">
    <property type="entry name" value="Protein_kinase_ATP_BS"/>
</dbReference>
<evidence type="ECO:0000256" key="1">
    <source>
        <dbReference type="PROSITE-ProRule" id="PRU10141"/>
    </source>
</evidence>
<sequence length="85" mass="9392">MIIFYKHGQIHNAQYRFLNAQDPMEAEAEALYQAIQELIGHGAFGSVYLGRLSDGKLVAVKVRSDKTQLGADSFVNDVSYSNGLN</sequence>
<keyword evidence="2" id="KW-0418">Kinase</keyword>
<dbReference type="PROSITE" id="PS00107">
    <property type="entry name" value="PROTEIN_KINASE_ATP"/>
    <property type="match status" value="1"/>
</dbReference>
<accession>A0A833V6R8</accession>
<proteinExistence type="predicted"/>
<dbReference type="GO" id="GO:0016301">
    <property type="term" value="F:kinase activity"/>
    <property type="evidence" value="ECO:0007669"/>
    <property type="project" value="UniProtKB-KW"/>
</dbReference>
<keyword evidence="1" id="KW-0067">ATP-binding</keyword>
<comment type="caution">
    <text evidence="2">The sequence shown here is derived from an EMBL/GenBank/DDBJ whole genome shotgun (WGS) entry which is preliminary data.</text>
</comment>
<gene>
    <name evidence="2" type="ORF">FCM35_KLT08252</name>
</gene>
<feature type="binding site" evidence="1">
    <location>
        <position position="61"/>
    </location>
    <ligand>
        <name>ATP</name>
        <dbReference type="ChEBI" id="CHEBI:30616"/>
    </ligand>
</feature>
<reference evidence="2" key="1">
    <citation type="submission" date="2020-01" db="EMBL/GenBank/DDBJ databases">
        <title>Genome sequence of Kobresia littledalei, the first chromosome-level genome in the family Cyperaceae.</title>
        <authorList>
            <person name="Qu G."/>
        </authorList>
    </citation>
    <scope>NUCLEOTIDE SEQUENCE</scope>
    <source>
        <strain evidence="2">C.B.Clarke</strain>
        <tissue evidence="2">Leaf</tissue>
    </source>
</reference>
<dbReference type="AlphaFoldDB" id="A0A833V6R8"/>
<keyword evidence="2" id="KW-0675">Receptor</keyword>
<dbReference type="SUPFAM" id="SSF56112">
    <property type="entry name" value="Protein kinase-like (PK-like)"/>
    <property type="match status" value="1"/>
</dbReference>
<keyword evidence="2" id="KW-0808">Transferase</keyword>
<dbReference type="OrthoDB" id="1938319at2759"/>
<keyword evidence="1" id="KW-0547">Nucleotide-binding</keyword>
<evidence type="ECO:0000313" key="2">
    <source>
        <dbReference type="EMBL" id="KAF3326622.1"/>
    </source>
</evidence>
<dbReference type="EMBL" id="SWLB01000018">
    <property type="protein sequence ID" value="KAF3326622.1"/>
    <property type="molecule type" value="Genomic_DNA"/>
</dbReference>
<name>A0A833V6R8_9POAL</name>
<dbReference type="GO" id="GO:0005524">
    <property type="term" value="F:ATP binding"/>
    <property type="evidence" value="ECO:0007669"/>
    <property type="project" value="UniProtKB-UniRule"/>
</dbReference>
<keyword evidence="3" id="KW-1185">Reference proteome</keyword>
<evidence type="ECO:0000313" key="3">
    <source>
        <dbReference type="Proteomes" id="UP000623129"/>
    </source>
</evidence>